<evidence type="ECO:0000256" key="5">
    <source>
        <dbReference type="ARBA" id="ARBA00023273"/>
    </source>
</evidence>
<dbReference type="Proteomes" id="UP000037460">
    <property type="component" value="Unassembled WGS sequence"/>
</dbReference>
<accession>A0A0M0J390</accession>
<feature type="compositionally biased region" description="Pro residues" evidence="6">
    <location>
        <begin position="335"/>
        <end position="346"/>
    </location>
</feature>
<evidence type="ECO:0000256" key="1">
    <source>
        <dbReference type="ARBA" id="ARBA00004138"/>
    </source>
</evidence>
<dbReference type="AlphaFoldDB" id="A0A0M0J390"/>
<evidence type="ECO:0000256" key="6">
    <source>
        <dbReference type="SAM" id="MobiDB-lite"/>
    </source>
</evidence>
<feature type="compositionally biased region" description="Basic and acidic residues" evidence="6">
    <location>
        <begin position="29"/>
        <end position="50"/>
    </location>
</feature>
<dbReference type="PANTHER" id="PTHR21490">
    <property type="entry name" value="ENKURIN-RELATED"/>
    <property type="match status" value="1"/>
</dbReference>
<sequence>MLAAQLQPKPNYGHHRSDRMAELLSPVHGVRDAQRRKGVKPHDFSRDNRAHIKALQKLNEQRRQAAEAAKTPKASPRFANVESRVAAALARPATADPALPPRKPPEPKPFACPKPDGPAGRVFTAWAPPPLLYEGMPEPEPGARKPPVPRRDELAAPPAAPTVDFVKRNAELSSLTPRKTVAAAAPGSPPGTGGKSRHHGRLPPYLLDRKLELAQQAEERAARARPRECPEGTHFLEELERVRVLGLVRDGQRKLHAELDKMPFVIDTHGLRAKHEALSLQLTQLEAAEKAFSRRKVVVQDEETMPDELPAPLPPSLEKQLTRRLKSVLDAAAAEPPPPAPPPPAPLVVEDM</sequence>
<feature type="region of interest" description="Disordered" evidence="6">
    <location>
        <begin position="1"/>
        <end position="202"/>
    </location>
</feature>
<keyword evidence="4" id="KW-0206">Cytoskeleton</keyword>
<dbReference type="OrthoDB" id="10264920at2759"/>
<comment type="caution">
    <text evidence="8">The sequence shown here is derived from an EMBL/GenBank/DDBJ whole genome shotgun (WGS) entry which is preliminary data.</text>
</comment>
<evidence type="ECO:0000313" key="8">
    <source>
        <dbReference type="EMBL" id="KOO21014.1"/>
    </source>
</evidence>
<organism evidence="8 9">
    <name type="scientific">Chrysochromulina tobinii</name>
    <dbReference type="NCBI Taxonomy" id="1460289"/>
    <lineage>
        <taxon>Eukaryota</taxon>
        <taxon>Haptista</taxon>
        <taxon>Haptophyta</taxon>
        <taxon>Prymnesiophyceae</taxon>
        <taxon>Prymnesiales</taxon>
        <taxon>Chrysochromulinaceae</taxon>
        <taxon>Chrysochromulina</taxon>
    </lineage>
</organism>
<dbReference type="GO" id="GO:0005881">
    <property type="term" value="C:cytoplasmic microtubule"/>
    <property type="evidence" value="ECO:0007669"/>
    <property type="project" value="TreeGrafter"/>
</dbReference>
<evidence type="ECO:0000256" key="3">
    <source>
        <dbReference type="ARBA" id="ARBA00022490"/>
    </source>
</evidence>
<keyword evidence="9" id="KW-1185">Reference proteome</keyword>
<evidence type="ECO:0000259" key="7">
    <source>
        <dbReference type="PROSITE" id="PS51665"/>
    </source>
</evidence>
<evidence type="ECO:0000313" key="9">
    <source>
        <dbReference type="Proteomes" id="UP000037460"/>
    </source>
</evidence>
<dbReference type="InterPro" id="IPR052102">
    <property type="entry name" value="Enkurin_domain-protein"/>
</dbReference>
<gene>
    <name evidence="8" type="ORF">Ctob_002054</name>
</gene>
<dbReference type="PANTHER" id="PTHR21490:SF2">
    <property type="entry name" value="ENKURIN DOMAIN-CONTAINING PROTEIN 1"/>
    <property type="match status" value="1"/>
</dbReference>
<reference evidence="9" key="1">
    <citation type="journal article" date="2015" name="PLoS Genet.">
        <title>Genome Sequence and Transcriptome Analyses of Chrysochromulina tobin: Metabolic Tools for Enhanced Algal Fitness in the Prominent Order Prymnesiales (Haptophyceae).</title>
        <authorList>
            <person name="Hovde B.T."/>
            <person name="Deodato C.R."/>
            <person name="Hunsperger H.M."/>
            <person name="Ryken S.A."/>
            <person name="Yost W."/>
            <person name="Jha R.K."/>
            <person name="Patterson J."/>
            <person name="Monnat R.J. Jr."/>
            <person name="Barlow S.B."/>
            <person name="Starkenburg S.R."/>
            <person name="Cattolico R.A."/>
        </authorList>
    </citation>
    <scope>NUCLEOTIDE SEQUENCE</scope>
    <source>
        <strain evidence="9">CCMP291</strain>
    </source>
</reference>
<keyword evidence="5" id="KW-0966">Cell projection</keyword>
<keyword evidence="3" id="KW-0963">Cytoplasm</keyword>
<comment type="subcellular location">
    <subcellularLocation>
        <location evidence="1">Cell projection</location>
        <location evidence="1">Cilium</location>
    </subcellularLocation>
    <subcellularLocation>
        <location evidence="2">Cytoplasm</location>
        <location evidence="2">Cytoskeleton</location>
    </subcellularLocation>
</comment>
<dbReference type="PROSITE" id="PS51665">
    <property type="entry name" value="ENKURIN"/>
    <property type="match status" value="1"/>
</dbReference>
<dbReference type="Pfam" id="PF13864">
    <property type="entry name" value="Enkurin"/>
    <property type="match status" value="1"/>
</dbReference>
<feature type="domain" description="Enkurin" evidence="7">
    <location>
        <begin position="208"/>
        <end position="300"/>
    </location>
</feature>
<feature type="region of interest" description="Disordered" evidence="6">
    <location>
        <begin position="324"/>
        <end position="352"/>
    </location>
</feature>
<protein>
    <recommendedName>
        <fullName evidence="7">Enkurin domain-containing protein</fullName>
    </recommendedName>
</protein>
<name>A0A0M0J390_9EUKA</name>
<feature type="compositionally biased region" description="Low complexity" evidence="6">
    <location>
        <begin position="86"/>
        <end position="97"/>
    </location>
</feature>
<evidence type="ECO:0000256" key="2">
    <source>
        <dbReference type="ARBA" id="ARBA00004245"/>
    </source>
</evidence>
<dbReference type="InterPro" id="IPR027012">
    <property type="entry name" value="Enkurin_dom"/>
</dbReference>
<proteinExistence type="predicted"/>
<dbReference type="GO" id="GO:0005929">
    <property type="term" value="C:cilium"/>
    <property type="evidence" value="ECO:0007669"/>
    <property type="project" value="UniProtKB-SubCell"/>
</dbReference>
<dbReference type="EMBL" id="JWZX01003396">
    <property type="protein sequence ID" value="KOO21014.1"/>
    <property type="molecule type" value="Genomic_DNA"/>
</dbReference>
<evidence type="ECO:0000256" key="4">
    <source>
        <dbReference type="ARBA" id="ARBA00023212"/>
    </source>
</evidence>
<feature type="compositionally biased region" description="Pro residues" evidence="6">
    <location>
        <begin position="98"/>
        <end position="116"/>
    </location>
</feature>